<dbReference type="InterPro" id="IPR044144">
    <property type="entry name" value="SAF_UxaA/GarD"/>
</dbReference>
<accession>A0A0M0GGW3</accession>
<evidence type="ECO:0000256" key="1">
    <source>
        <dbReference type="SAM" id="MobiDB-lite"/>
    </source>
</evidence>
<dbReference type="OrthoDB" id="9804574at2"/>
<evidence type="ECO:0000313" key="2">
    <source>
        <dbReference type="EMBL" id="KON88998.1"/>
    </source>
</evidence>
<dbReference type="EMBL" id="LGUF01000007">
    <property type="protein sequence ID" value="KON88998.1"/>
    <property type="molecule type" value="Genomic_DNA"/>
</dbReference>
<dbReference type="Proteomes" id="UP000037109">
    <property type="component" value="Unassembled WGS sequence"/>
</dbReference>
<proteinExistence type="predicted"/>
<reference evidence="3" key="1">
    <citation type="submission" date="2015-07" db="EMBL/GenBank/DDBJ databases">
        <title>Fjat-10036 dsm4.</title>
        <authorList>
            <person name="Liu B."/>
            <person name="Wang J."/>
            <person name="Zhu Y."/>
            <person name="Liu G."/>
            <person name="Chen Q."/>
            <person name="Chen Z."/>
            <person name="Lan J."/>
            <person name="Che J."/>
            <person name="Ge C."/>
            <person name="Shi H."/>
            <person name="Pan Z."/>
            <person name="Liu X."/>
        </authorList>
    </citation>
    <scope>NUCLEOTIDE SEQUENCE [LARGE SCALE GENOMIC DNA]</scope>
    <source>
        <strain evidence="3">DSM 4</strain>
    </source>
</reference>
<dbReference type="RefSeq" id="WP_053436387.1">
    <property type="nucleotide sequence ID" value="NZ_LGUF01000007.1"/>
</dbReference>
<dbReference type="STRING" id="1459.AF332_20865"/>
<dbReference type="PATRIC" id="fig|1459.3.peg.4609"/>
<dbReference type="Gene3D" id="2.30.130.110">
    <property type="match status" value="1"/>
</dbReference>
<organism evidence="2 3">
    <name type="scientific">Sporosarcina globispora</name>
    <name type="common">Bacillus globisporus</name>
    <dbReference type="NCBI Taxonomy" id="1459"/>
    <lineage>
        <taxon>Bacteria</taxon>
        <taxon>Bacillati</taxon>
        <taxon>Bacillota</taxon>
        <taxon>Bacilli</taxon>
        <taxon>Bacillales</taxon>
        <taxon>Caryophanaceae</taxon>
        <taxon>Sporosarcina</taxon>
    </lineage>
</organism>
<dbReference type="AlphaFoldDB" id="A0A0M0GGW3"/>
<protein>
    <submittedName>
        <fullName evidence="2">Dehydratase</fullName>
    </submittedName>
</protein>
<keyword evidence="3" id="KW-1185">Reference proteome</keyword>
<dbReference type="CDD" id="cd11613">
    <property type="entry name" value="SAF_AH_GD"/>
    <property type="match status" value="1"/>
</dbReference>
<sequence length="114" mass="12529">MSKNGQSTTLAETHSPDSKEVSTHKFLIHHKGDHVGVATSPIKEGEQVIGIYMDDNSEVNVKARGDIPLGHKISLVDLTSDQPVLKYGIQIGLTTAEWTVGDYVHTHNIKTARW</sequence>
<feature type="region of interest" description="Disordered" evidence="1">
    <location>
        <begin position="1"/>
        <end position="22"/>
    </location>
</feature>
<feature type="compositionally biased region" description="Polar residues" evidence="1">
    <location>
        <begin position="1"/>
        <end position="12"/>
    </location>
</feature>
<gene>
    <name evidence="2" type="ORF">AF332_20865</name>
</gene>
<comment type="caution">
    <text evidence="2">The sequence shown here is derived from an EMBL/GenBank/DDBJ whole genome shotgun (WGS) entry which is preliminary data.</text>
</comment>
<evidence type="ECO:0000313" key="3">
    <source>
        <dbReference type="Proteomes" id="UP000037109"/>
    </source>
</evidence>
<name>A0A0M0GGW3_SPOGL</name>